<evidence type="ECO:0000313" key="2">
    <source>
        <dbReference type="Proteomes" id="UP000199532"/>
    </source>
</evidence>
<name>A0A1H6YKF3_9BACT</name>
<organism evidence="1 2">
    <name type="scientific">Dyadobacter koreensis</name>
    <dbReference type="NCBI Taxonomy" id="408657"/>
    <lineage>
        <taxon>Bacteria</taxon>
        <taxon>Pseudomonadati</taxon>
        <taxon>Bacteroidota</taxon>
        <taxon>Cytophagia</taxon>
        <taxon>Cytophagales</taxon>
        <taxon>Spirosomataceae</taxon>
        <taxon>Dyadobacter</taxon>
    </lineage>
</organism>
<dbReference type="AlphaFoldDB" id="A0A1H6YKF3"/>
<reference evidence="1 2" key="1">
    <citation type="submission" date="2016-10" db="EMBL/GenBank/DDBJ databases">
        <authorList>
            <person name="de Groot N.N."/>
        </authorList>
    </citation>
    <scope>NUCLEOTIDE SEQUENCE [LARGE SCALE GENOMIC DNA]</scope>
    <source>
        <strain evidence="1 2">DSM 19938</strain>
    </source>
</reference>
<proteinExistence type="predicted"/>
<protein>
    <recommendedName>
        <fullName evidence="3">Lipoprotein</fullName>
    </recommendedName>
</protein>
<evidence type="ECO:0000313" key="1">
    <source>
        <dbReference type="EMBL" id="SEJ41803.1"/>
    </source>
</evidence>
<dbReference type="Proteomes" id="UP000199532">
    <property type="component" value="Unassembled WGS sequence"/>
</dbReference>
<evidence type="ECO:0008006" key="3">
    <source>
        <dbReference type="Google" id="ProtNLM"/>
    </source>
</evidence>
<accession>A0A1H6YKF3</accession>
<dbReference type="PROSITE" id="PS51257">
    <property type="entry name" value="PROKAR_LIPOPROTEIN"/>
    <property type="match status" value="1"/>
</dbReference>
<dbReference type="OrthoDB" id="1150854at2"/>
<dbReference type="EMBL" id="FNXY01000007">
    <property type="protein sequence ID" value="SEJ41803.1"/>
    <property type="molecule type" value="Genomic_DNA"/>
</dbReference>
<keyword evidence="2" id="KW-1185">Reference proteome</keyword>
<dbReference type="RefSeq" id="WP_090338576.1">
    <property type="nucleotide sequence ID" value="NZ_FNXY01000007.1"/>
</dbReference>
<gene>
    <name evidence="1" type="ORF">SAMN04487995_4592</name>
</gene>
<sequence>MKRFLSYSVIFLILILTSCKKNTDPIIEPSPVPTYKVEFTQGENYKTVRKKLEFEKGTLLKGYNDKVLFSNEDLSNPSYVFETEGASGKLKLVLRIEDNGSSEITQFGFKVFKNGKQVLTMNQSASGNATKEYLISI</sequence>